<evidence type="ECO:0000313" key="2">
    <source>
        <dbReference type="Proteomes" id="UP000748531"/>
    </source>
</evidence>
<accession>A0A8J4TDS2</accession>
<proteinExistence type="predicted"/>
<evidence type="ECO:0000313" key="1">
    <source>
        <dbReference type="EMBL" id="KAF5400186.1"/>
    </source>
</evidence>
<gene>
    <name evidence="1" type="ORF">PHET_06646</name>
</gene>
<organism evidence="1 2">
    <name type="scientific">Paragonimus heterotremus</name>
    <dbReference type="NCBI Taxonomy" id="100268"/>
    <lineage>
        <taxon>Eukaryota</taxon>
        <taxon>Metazoa</taxon>
        <taxon>Spiralia</taxon>
        <taxon>Lophotrochozoa</taxon>
        <taxon>Platyhelminthes</taxon>
        <taxon>Trematoda</taxon>
        <taxon>Digenea</taxon>
        <taxon>Plagiorchiida</taxon>
        <taxon>Troglotremata</taxon>
        <taxon>Troglotrematidae</taxon>
        <taxon>Paragonimus</taxon>
    </lineage>
</organism>
<reference evidence="1" key="1">
    <citation type="submission" date="2019-05" db="EMBL/GenBank/DDBJ databases">
        <title>Annotation for the trematode Paragonimus heterotremus.</title>
        <authorList>
            <person name="Choi Y.-J."/>
        </authorList>
    </citation>
    <scope>NUCLEOTIDE SEQUENCE</scope>
    <source>
        <strain evidence="1">LC</strain>
    </source>
</reference>
<keyword evidence="2" id="KW-1185">Reference proteome</keyword>
<comment type="caution">
    <text evidence="1">The sequence shown here is derived from an EMBL/GenBank/DDBJ whole genome shotgun (WGS) entry which is preliminary data.</text>
</comment>
<sequence length="63" mass="7057">PVVQSRKVVTCNTSSDAEIPCLGNKTIKCYPFLLPSTIHWKALTSSCGWWLVEKLGNFINVVY</sequence>
<dbReference type="Proteomes" id="UP000748531">
    <property type="component" value="Unassembled WGS sequence"/>
</dbReference>
<dbReference type="EMBL" id="LUCH01003397">
    <property type="protein sequence ID" value="KAF5400186.1"/>
    <property type="molecule type" value="Genomic_DNA"/>
</dbReference>
<name>A0A8J4TDS2_9TREM</name>
<dbReference type="AlphaFoldDB" id="A0A8J4TDS2"/>
<feature type="non-terminal residue" evidence="1">
    <location>
        <position position="1"/>
    </location>
</feature>
<protein>
    <submittedName>
        <fullName evidence="1">Uncharacterized protein</fullName>
    </submittedName>
</protein>